<dbReference type="AlphaFoldDB" id="A0A518AV66"/>
<evidence type="ECO:0000313" key="2">
    <source>
        <dbReference type="Proteomes" id="UP000315750"/>
    </source>
</evidence>
<keyword evidence="2" id="KW-1185">Reference proteome</keyword>
<dbReference type="EMBL" id="CP036278">
    <property type="protein sequence ID" value="QDU58608.1"/>
    <property type="molecule type" value="Genomic_DNA"/>
</dbReference>
<gene>
    <name evidence="1" type="ORF">Pan181_48470</name>
</gene>
<sequence>MLPVFTTMYVGRECLLQAGEIWRVSVLAEDQKVAVFAAYLVFSAFGGVQSPSSIFQLGK</sequence>
<name>A0A518AV66_9BACT</name>
<dbReference type="Proteomes" id="UP000315750">
    <property type="component" value="Chromosome"/>
</dbReference>
<accession>A0A518AV66</accession>
<protein>
    <submittedName>
        <fullName evidence="1">Uncharacterized protein</fullName>
    </submittedName>
</protein>
<organism evidence="1 2">
    <name type="scientific">Aeoliella mucimassa</name>
    <dbReference type="NCBI Taxonomy" id="2527972"/>
    <lineage>
        <taxon>Bacteria</taxon>
        <taxon>Pseudomonadati</taxon>
        <taxon>Planctomycetota</taxon>
        <taxon>Planctomycetia</taxon>
        <taxon>Pirellulales</taxon>
        <taxon>Lacipirellulaceae</taxon>
        <taxon>Aeoliella</taxon>
    </lineage>
</organism>
<evidence type="ECO:0000313" key="1">
    <source>
        <dbReference type="EMBL" id="QDU58608.1"/>
    </source>
</evidence>
<dbReference type="KEGG" id="amuc:Pan181_48470"/>
<proteinExistence type="predicted"/>
<reference evidence="1 2" key="1">
    <citation type="submission" date="2019-02" db="EMBL/GenBank/DDBJ databases">
        <title>Deep-cultivation of Planctomycetes and their phenomic and genomic characterization uncovers novel biology.</title>
        <authorList>
            <person name="Wiegand S."/>
            <person name="Jogler M."/>
            <person name="Boedeker C."/>
            <person name="Pinto D."/>
            <person name="Vollmers J."/>
            <person name="Rivas-Marin E."/>
            <person name="Kohn T."/>
            <person name="Peeters S.H."/>
            <person name="Heuer A."/>
            <person name="Rast P."/>
            <person name="Oberbeckmann S."/>
            <person name="Bunk B."/>
            <person name="Jeske O."/>
            <person name="Meyerdierks A."/>
            <person name="Storesund J.E."/>
            <person name="Kallscheuer N."/>
            <person name="Luecker S."/>
            <person name="Lage O.M."/>
            <person name="Pohl T."/>
            <person name="Merkel B.J."/>
            <person name="Hornburger P."/>
            <person name="Mueller R.-W."/>
            <person name="Bruemmer F."/>
            <person name="Labrenz M."/>
            <person name="Spormann A.M."/>
            <person name="Op den Camp H."/>
            <person name="Overmann J."/>
            <person name="Amann R."/>
            <person name="Jetten M.S.M."/>
            <person name="Mascher T."/>
            <person name="Medema M.H."/>
            <person name="Devos D.P."/>
            <person name="Kaster A.-K."/>
            <person name="Ovreas L."/>
            <person name="Rohde M."/>
            <person name="Galperin M.Y."/>
            <person name="Jogler C."/>
        </authorList>
    </citation>
    <scope>NUCLEOTIDE SEQUENCE [LARGE SCALE GENOMIC DNA]</scope>
    <source>
        <strain evidence="1 2">Pan181</strain>
    </source>
</reference>